<dbReference type="Gene3D" id="3.90.105.10">
    <property type="entry name" value="Molybdopterin biosynthesis moea protein, domain 2"/>
    <property type="match status" value="1"/>
</dbReference>
<feature type="domain" description="Orn/Lys/Arg decarboxylase C-terminal" evidence="7">
    <location>
        <begin position="407"/>
        <end position="448"/>
    </location>
</feature>
<proteinExistence type="inferred from homology"/>
<dbReference type="InterPro" id="IPR015421">
    <property type="entry name" value="PyrdxlP-dep_Trfase_major"/>
</dbReference>
<name>A0ABT6R4M5_9BACL</name>
<accession>A0ABT6R4M5</accession>
<gene>
    <name evidence="8" type="ORF">QK289_12880</name>
</gene>
<dbReference type="InterPro" id="IPR036633">
    <property type="entry name" value="Prn/Lys/Arg_de-COase_C_sf"/>
</dbReference>
<keyword evidence="5" id="KW-0456">Lyase</keyword>
<keyword evidence="8" id="KW-0032">Aminotransferase</keyword>
<dbReference type="RefSeq" id="WP_282356884.1">
    <property type="nucleotide sequence ID" value="NZ_JASBQV010000023.1"/>
</dbReference>
<keyword evidence="9" id="KW-1185">Reference proteome</keyword>
<dbReference type="Pfam" id="PF01276">
    <property type="entry name" value="OKR_DC_1"/>
    <property type="match status" value="1"/>
</dbReference>
<sequence>MKGRMPIVEALYAHVKRKATSWHVPGHKNGTLLKDLPSFLEWDKTELSGLDDFHHPEEAIYEAKLLLRQIYDASDSHFLVNGSTVGNWGMLAAVASRGDRIYVQRNSHKSVFNALEWLGLSPILMEPEYHHTTGISGNVSRETLEEALKLYPGGTAVFLTSPTYYGETAQIKELVQLTKSHNLPLLVDEAHGAHFGEAFGISSAFELGATAVVQSAHKTLPALTMAAWIHERFTNNERRKLKHALQAFQTSSPSYLLMASLDFARNHRQQWTGQQMAEVRFSHELFHQQINQLDGLKAFTFEDWSRMILSHSNHSGKELLDALEKQGLDAEFALGDHVVCILPLRILPKLEREVWITQIKTALDTMKAKGIPDKRYIGQPIMGKIKVSSLACPLDQLECFEGVEQSFEEAVGTIALETIIPYPPGVPLILRGERVTLEHITLIEQYITASIHLQGGELLHEGKLRVIQEGIME</sequence>
<evidence type="ECO:0000259" key="7">
    <source>
        <dbReference type="Pfam" id="PF03711"/>
    </source>
</evidence>
<evidence type="ECO:0000313" key="8">
    <source>
        <dbReference type="EMBL" id="MDI3235905.1"/>
    </source>
</evidence>
<dbReference type="InterPro" id="IPR000310">
    <property type="entry name" value="Orn/Lys/Arg_deCO2ase_major_dom"/>
</dbReference>
<evidence type="ECO:0000256" key="4">
    <source>
        <dbReference type="ARBA" id="ARBA00022898"/>
    </source>
</evidence>
<dbReference type="Gene3D" id="3.40.640.10">
    <property type="entry name" value="Type I PLP-dependent aspartate aminotransferase-like (Major domain)"/>
    <property type="match status" value="1"/>
</dbReference>
<feature type="domain" description="Orn/Lys/Arg decarboxylases family 1 pyridoxal-P attachment site" evidence="6">
    <location>
        <begin position="6"/>
        <end position="300"/>
    </location>
</feature>
<dbReference type="SUPFAM" id="SSF55904">
    <property type="entry name" value="Ornithine decarboxylase C-terminal domain"/>
    <property type="match status" value="1"/>
</dbReference>
<comment type="similarity">
    <text evidence="2">Belongs to the Orn/Lys/Arg decarboxylase class-I family.</text>
</comment>
<dbReference type="EMBL" id="JASBQV010000023">
    <property type="protein sequence ID" value="MDI3235905.1"/>
    <property type="molecule type" value="Genomic_DNA"/>
</dbReference>
<dbReference type="PANTHER" id="PTHR43277">
    <property type="entry name" value="ARGININE DECARBOXYLASE"/>
    <property type="match status" value="1"/>
</dbReference>
<dbReference type="Pfam" id="PF03711">
    <property type="entry name" value="OKR_DC_1_C"/>
    <property type="match status" value="1"/>
</dbReference>
<evidence type="ECO:0000259" key="6">
    <source>
        <dbReference type="Pfam" id="PF01276"/>
    </source>
</evidence>
<dbReference type="InterPro" id="IPR015424">
    <property type="entry name" value="PyrdxlP-dep_Trfase"/>
</dbReference>
<keyword evidence="8" id="KW-0808">Transferase</keyword>
<comment type="cofactor">
    <cofactor evidence="1">
        <name>pyridoxal 5'-phosphate</name>
        <dbReference type="ChEBI" id="CHEBI:597326"/>
    </cofactor>
</comment>
<dbReference type="PANTHER" id="PTHR43277:SF3">
    <property type="entry name" value="DECARBOXYLASE, PUTATIVE-RELATED"/>
    <property type="match status" value="1"/>
</dbReference>
<keyword evidence="3" id="KW-0210">Decarboxylase</keyword>
<dbReference type="GO" id="GO:0008483">
    <property type="term" value="F:transaminase activity"/>
    <property type="evidence" value="ECO:0007669"/>
    <property type="project" value="UniProtKB-KW"/>
</dbReference>
<protein>
    <submittedName>
        <fullName evidence="8">Aminotransferase class I/II-fold pyridoxal phosphate-dependent enzyme</fullName>
    </submittedName>
</protein>
<dbReference type="Proteomes" id="UP001243286">
    <property type="component" value="Unassembled WGS sequence"/>
</dbReference>
<reference evidence="8 9" key="1">
    <citation type="submission" date="2023-04" db="EMBL/GenBank/DDBJ databases">
        <title>Antarctic isolates genomes.</title>
        <authorList>
            <person name="Dimov S.G."/>
        </authorList>
    </citation>
    <scope>NUCLEOTIDE SEQUENCE [LARGE SCALE GENOMIC DNA]</scope>
    <source>
        <strain evidence="8 9">AL19</strain>
    </source>
</reference>
<evidence type="ECO:0000256" key="5">
    <source>
        <dbReference type="ARBA" id="ARBA00023239"/>
    </source>
</evidence>
<dbReference type="SUPFAM" id="SSF53383">
    <property type="entry name" value="PLP-dependent transferases"/>
    <property type="match status" value="1"/>
</dbReference>
<keyword evidence="4" id="KW-0663">Pyridoxal phosphate</keyword>
<evidence type="ECO:0000256" key="2">
    <source>
        <dbReference type="ARBA" id="ARBA00010671"/>
    </source>
</evidence>
<evidence type="ECO:0000313" key="9">
    <source>
        <dbReference type="Proteomes" id="UP001243286"/>
    </source>
</evidence>
<dbReference type="InterPro" id="IPR008286">
    <property type="entry name" value="Prn/Lys/Arg_de-COase_C"/>
</dbReference>
<comment type="caution">
    <text evidence="8">The sequence shown here is derived from an EMBL/GenBank/DDBJ whole genome shotgun (WGS) entry which is preliminary data.</text>
</comment>
<dbReference type="InterPro" id="IPR052357">
    <property type="entry name" value="Orn_Lys_Arg_decarboxylase-I"/>
</dbReference>
<evidence type="ECO:0000256" key="1">
    <source>
        <dbReference type="ARBA" id="ARBA00001933"/>
    </source>
</evidence>
<evidence type="ECO:0000256" key="3">
    <source>
        <dbReference type="ARBA" id="ARBA00022793"/>
    </source>
</evidence>
<organism evidence="8 9">
    <name type="scientific">Exiguobacterium antarcticum</name>
    <dbReference type="NCBI Taxonomy" id="132920"/>
    <lineage>
        <taxon>Bacteria</taxon>
        <taxon>Bacillati</taxon>
        <taxon>Bacillota</taxon>
        <taxon>Bacilli</taxon>
        <taxon>Bacillales</taxon>
        <taxon>Bacillales Family XII. Incertae Sedis</taxon>
        <taxon>Exiguobacterium</taxon>
    </lineage>
</organism>